<reference evidence="1" key="1">
    <citation type="submission" date="2022-06" db="EMBL/GenBank/DDBJ databases">
        <authorList>
            <person name="Legras J.-L."/>
            <person name="Devillers H."/>
            <person name="Grondin C."/>
        </authorList>
    </citation>
    <scope>NUCLEOTIDE SEQUENCE</scope>
    <source>
        <strain evidence="1">CLIB 1444</strain>
    </source>
</reference>
<comment type="caution">
    <text evidence="1">The sequence shown here is derived from an EMBL/GenBank/DDBJ whole genome shotgun (WGS) entry which is preliminary data.</text>
</comment>
<sequence>MKLAEALRVRSDYVTKINNLKGRIKVNAKMQEGDECKDDPTSNLEDLIKIDFNLTKLITQINLVNCEVTLEYPSFIEGSEFSTEIFQKDFSYDDFEIDPERIKPVKKTMCEALMERESIRRRIKHYEDAVDASKYVGGYNYSKSEIRIVSLIDEVMLQKKIDRLSGFLRIMDTKIQERNWEIDFEETLGIVIESQRRKERKRFLYFF</sequence>
<keyword evidence="2" id="KW-1185">Reference proteome</keyword>
<dbReference type="Proteomes" id="UP001152531">
    <property type="component" value="Unassembled WGS sequence"/>
</dbReference>
<organism evidence="1 2">
    <name type="scientific">[Candida] jaroonii</name>
    <dbReference type="NCBI Taxonomy" id="467808"/>
    <lineage>
        <taxon>Eukaryota</taxon>
        <taxon>Fungi</taxon>
        <taxon>Dikarya</taxon>
        <taxon>Ascomycota</taxon>
        <taxon>Saccharomycotina</taxon>
        <taxon>Pichiomycetes</taxon>
        <taxon>Debaryomycetaceae</taxon>
        <taxon>Yamadazyma</taxon>
    </lineage>
</organism>
<name>A0ACA9YEU5_9ASCO</name>
<protein>
    <submittedName>
        <fullName evidence="1">Uncharacterized protein</fullName>
    </submittedName>
</protein>
<dbReference type="EMBL" id="CALSDN010000016">
    <property type="protein sequence ID" value="CAH6723575.1"/>
    <property type="molecule type" value="Genomic_DNA"/>
</dbReference>
<accession>A0ACA9YEU5</accession>
<evidence type="ECO:0000313" key="1">
    <source>
        <dbReference type="EMBL" id="CAH6723575.1"/>
    </source>
</evidence>
<proteinExistence type="predicted"/>
<gene>
    <name evidence="1" type="ORF">CLIB1444_16S01882</name>
</gene>
<evidence type="ECO:0000313" key="2">
    <source>
        <dbReference type="Proteomes" id="UP001152531"/>
    </source>
</evidence>